<dbReference type="AlphaFoldDB" id="A0A1G2DHB2"/>
<dbReference type="SUPFAM" id="SSF75625">
    <property type="entry name" value="YebC-like"/>
    <property type="match status" value="1"/>
</dbReference>
<protein>
    <recommendedName>
        <fullName evidence="9">Transcriptional regulator</fullName>
    </recommendedName>
</protein>
<sequence length="176" mass="18799">MSGHSKWAQIKRQKGAEDAKKSKLFGKLGSLIATESRKAKGDVSAPGLRAIIEKAKKENMPKDTIERAVKKGAGGDVDSMEALIYEGYGPGGCALVIEAFTSNRNKAAQEIKHILVKGGGSLAAQGAALWAFKKTEKGWEPNSTIPLADEDGAKLSALIEELENNDEVQDVYTNAE</sequence>
<evidence type="ECO:0000313" key="8">
    <source>
        <dbReference type="Proteomes" id="UP000178534"/>
    </source>
</evidence>
<dbReference type="Proteomes" id="UP000178534">
    <property type="component" value="Unassembled WGS sequence"/>
</dbReference>
<dbReference type="PANTHER" id="PTHR12532:SF0">
    <property type="entry name" value="TRANSLATIONAL ACTIVATOR OF CYTOCHROME C OXIDASE 1"/>
    <property type="match status" value="1"/>
</dbReference>
<comment type="similarity">
    <text evidence="1">Belongs to the TACO1 family.</text>
</comment>
<reference evidence="7 8" key="1">
    <citation type="journal article" date="2016" name="Nat. Commun.">
        <title>Thousands of microbial genomes shed light on interconnected biogeochemical processes in an aquifer system.</title>
        <authorList>
            <person name="Anantharaman K."/>
            <person name="Brown C.T."/>
            <person name="Hug L.A."/>
            <person name="Sharon I."/>
            <person name="Castelle C.J."/>
            <person name="Probst A.J."/>
            <person name="Thomas B.C."/>
            <person name="Singh A."/>
            <person name="Wilkins M.J."/>
            <person name="Karaoz U."/>
            <person name="Brodie E.L."/>
            <person name="Williams K.H."/>
            <person name="Hubbard S.S."/>
            <person name="Banfield J.F."/>
        </authorList>
    </citation>
    <scope>NUCLEOTIDE SEQUENCE [LARGE SCALE GENOMIC DNA]</scope>
</reference>
<feature type="domain" description="TACO1/YebC-like N-terminal" evidence="6">
    <location>
        <begin position="5"/>
        <end position="74"/>
    </location>
</feature>
<dbReference type="Pfam" id="PF20772">
    <property type="entry name" value="TACO1_YebC_N"/>
    <property type="match status" value="1"/>
</dbReference>
<dbReference type="EMBL" id="MHLP01000018">
    <property type="protein sequence ID" value="OGZ12812.1"/>
    <property type="molecule type" value="Genomic_DNA"/>
</dbReference>
<feature type="region of interest" description="Disordered" evidence="4">
    <location>
        <begin position="1"/>
        <end position="20"/>
    </location>
</feature>
<evidence type="ECO:0000313" key="7">
    <source>
        <dbReference type="EMBL" id="OGZ12812.1"/>
    </source>
</evidence>
<dbReference type="InterPro" id="IPR002876">
    <property type="entry name" value="Transcrip_reg_TACO1-like"/>
</dbReference>
<keyword evidence="2" id="KW-0805">Transcription regulation</keyword>
<comment type="caution">
    <text evidence="7">The sequence shown here is derived from an EMBL/GenBank/DDBJ whole genome shotgun (WGS) entry which is preliminary data.</text>
</comment>
<dbReference type="InterPro" id="IPR048300">
    <property type="entry name" value="TACO1_YebC-like_2nd/3rd_dom"/>
</dbReference>
<dbReference type="GO" id="GO:0003677">
    <property type="term" value="F:DNA binding"/>
    <property type="evidence" value="ECO:0007669"/>
    <property type="project" value="UniProtKB-KW"/>
</dbReference>
<dbReference type="PANTHER" id="PTHR12532">
    <property type="entry name" value="TRANSLATIONAL ACTIVATOR OF CYTOCHROME C OXIDASE 1"/>
    <property type="match status" value="1"/>
</dbReference>
<evidence type="ECO:0000256" key="4">
    <source>
        <dbReference type="SAM" id="MobiDB-lite"/>
    </source>
</evidence>
<gene>
    <name evidence="7" type="ORF">A2942_03520</name>
</gene>
<dbReference type="InterPro" id="IPR049083">
    <property type="entry name" value="TACO1_YebC_N"/>
</dbReference>
<evidence type="ECO:0000256" key="3">
    <source>
        <dbReference type="ARBA" id="ARBA00023163"/>
    </source>
</evidence>
<name>A0A1G2DHB2_9BACT</name>
<evidence type="ECO:0008006" key="9">
    <source>
        <dbReference type="Google" id="ProtNLM"/>
    </source>
</evidence>
<evidence type="ECO:0000259" key="5">
    <source>
        <dbReference type="Pfam" id="PF01709"/>
    </source>
</evidence>
<dbReference type="InterPro" id="IPR029072">
    <property type="entry name" value="YebC-like"/>
</dbReference>
<evidence type="ECO:0000259" key="6">
    <source>
        <dbReference type="Pfam" id="PF20772"/>
    </source>
</evidence>
<dbReference type="Pfam" id="PF01709">
    <property type="entry name" value="Transcrip_reg"/>
    <property type="match status" value="1"/>
</dbReference>
<dbReference type="InterPro" id="IPR026564">
    <property type="entry name" value="Transcrip_reg_TACO1-like_dom3"/>
</dbReference>
<accession>A0A1G2DHB2</accession>
<dbReference type="GO" id="GO:0005829">
    <property type="term" value="C:cytosol"/>
    <property type="evidence" value="ECO:0007669"/>
    <property type="project" value="TreeGrafter"/>
</dbReference>
<evidence type="ECO:0000256" key="1">
    <source>
        <dbReference type="ARBA" id="ARBA00008724"/>
    </source>
</evidence>
<dbReference type="Gene3D" id="1.10.10.200">
    <property type="match status" value="1"/>
</dbReference>
<dbReference type="InterPro" id="IPR017856">
    <property type="entry name" value="Integrase-like_N"/>
</dbReference>
<organism evidence="7 8">
    <name type="scientific">Candidatus Lloydbacteria bacterium RIFCSPLOWO2_01_FULL_50_20</name>
    <dbReference type="NCBI Taxonomy" id="1798665"/>
    <lineage>
        <taxon>Bacteria</taxon>
        <taxon>Candidatus Lloydiibacteriota</taxon>
    </lineage>
</organism>
<proteinExistence type="inferred from homology"/>
<dbReference type="STRING" id="1798665.A2942_03520"/>
<dbReference type="Gene3D" id="3.30.70.980">
    <property type="match status" value="2"/>
</dbReference>
<feature type="domain" description="TACO1/YebC-like second and third" evidence="5">
    <location>
        <begin position="81"/>
        <end position="134"/>
    </location>
</feature>
<evidence type="ECO:0000256" key="2">
    <source>
        <dbReference type="ARBA" id="ARBA00023015"/>
    </source>
</evidence>
<keyword evidence="3" id="KW-0804">Transcription</keyword>